<organism evidence="3 4">
    <name type="scientific">Geobacter metallireducens (strain ATCC 53774 / DSM 7210 / GS-15)</name>
    <dbReference type="NCBI Taxonomy" id="269799"/>
    <lineage>
        <taxon>Bacteria</taxon>
        <taxon>Pseudomonadati</taxon>
        <taxon>Thermodesulfobacteriota</taxon>
        <taxon>Desulfuromonadia</taxon>
        <taxon>Geobacterales</taxon>
        <taxon>Geobacteraceae</taxon>
        <taxon>Geobacter</taxon>
    </lineage>
</organism>
<evidence type="ECO:0000256" key="2">
    <source>
        <dbReference type="HAMAP-Rule" id="MF_00634"/>
    </source>
</evidence>
<dbReference type="KEGG" id="gme:Gmet_1164"/>
<dbReference type="GO" id="GO:0005737">
    <property type="term" value="C:cytoplasm"/>
    <property type="evidence" value="ECO:0007669"/>
    <property type="project" value="TreeGrafter"/>
</dbReference>
<evidence type="ECO:0000313" key="4">
    <source>
        <dbReference type="Proteomes" id="UP000007073"/>
    </source>
</evidence>
<proteinExistence type="inferred from homology"/>
<sequence length="102" mass="10845">MKSDTPSGELRITENADGVTFSVHVQPRASKNGICGIQGDAIKLRLTSPPVEGEANRLCTEYLAKLLKVPKSAVTIIAGDKSRHKTIRVSGATAQAVHNLLP</sequence>
<dbReference type="STRING" id="269799.Gmet_1164"/>
<dbReference type="InterPro" id="IPR003746">
    <property type="entry name" value="DUF167"/>
</dbReference>
<dbReference type="SUPFAM" id="SSF69786">
    <property type="entry name" value="YggU-like"/>
    <property type="match status" value="1"/>
</dbReference>
<protein>
    <recommendedName>
        <fullName evidence="2">UPF0235 protein Gmet_1164</fullName>
    </recommendedName>
</protein>
<comment type="similarity">
    <text evidence="1 2">Belongs to the UPF0235 family.</text>
</comment>
<dbReference type="Pfam" id="PF02594">
    <property type="entry name" value="DUF167"/>
    <property type="match status" value="1"/>
</dbReference>
<dbReference type="RefSeq" id="WP_004513429.1">
    <property type="nucleotide sequence ID" value="NC_007517.1"/>
</dbReference>
<reference evidence="3 4" key="2">
    <citation type="journal article" date="2009" name="BMC Microbiol.">
        <title>The genome sequence of Geobacter metallireducens: features of metabolism, physiology and regulation common and dissimilar to Geobacter sulfurreducens.</title>
        <authorList>
            <person name="Aklujkar M."/>
            <person name="Krushkal J."/>
            <person name="DiBartolo G."/>
            <person name="Lapidus A."/>
            <person name="Land M.L."/>
            <person name="Lovley D.R."/>
        </authorList>
    </citation>
    <scope>NUCLEOTIDE SEQUENCE [LARGE SCALE GENOMIC DNA]</scope>
    <source>
        <strain evidence="4">ATCC 53774 / DSM 7210 / GS-15</strain>
    </source>
</reference>
<accession>Q39WH2</accession>
<dbReference type="HAMAP" id="MF_00634">
    <property type="entry name" value="UPF0235"/>
    <property type="match status" value="1"/>
</dbReference>
<dbReference type="InterPro" id="IPR036591">
    <property type="entry name" value="YggU-like_sf"/>
</dbReference>
<dbReference type="AlphaFoldDB" id="Q39WH2"/>
<name>Q39WH2_GEOMG</name>
<evidence type="ECO:0000256" key="1">
    <source>
        <dbReference type="ARBA" id="ARBA00010364"/>
    </source>
</evidence>
<dbReference type="HOGENOM" id="CLU_130694_6_0_7"/>
<dbReference type="SMART" id="SM01152">
    <property type="entry name" value="DUF167"/>
    <property type="match status" value="1"/>
</dbReference>
<dbReference type="PANTHER" id="PTHR13420">
    <property type="entry name" value="UPF0235 PROTEIN C15ORF40"/>
    <property type="match status" value="1"/>
</dbReference>
<keyword evidence="4" id="KW-1185">Reference proteome</keyword>
<dbReference type="PANTHER" id="PTHR13420:SF7">
    <property type="entry name" value="UPF0235 PROTEIN C15ORF40"/>
    <property type="match status" value="1"/>
</dbReference>
<gene>
    <name evidence="3" type="ordered locus">Gmet_1164</name>
</gene>
<dbReference type="eggNOG" id="COG1872">
    <property type="taxonomic scope" value="Bacteria"/>
</dbReference>
<dbReference type="Gene3D" id="3.30.1200.10">
    <property type="entry name" value="YggU-like"/>
    <property type="match status" value="1"/>
</dbReference>
<dbReference type="EMBL" id="CP000148">
    <property type="protein sequence ID" value="ABB31402.1"/>
    <property type="molecule type" value="Genomic_DNA"/>
</dbReference>
<evidence type="ECO:0000313" key="3">
    <source>
        <dbReference type="EMBL" id="ABB31402.1"/>
    </source>
</evidence>
<dbReference type="NCBIfam" id="TIGR00251">
    <property type="entry name" value="DUF167 family protein"/>
    <property type="match status" value="1"/>
</dbReference>
<dbReference type="Proteomes" id="UP000007073">
    <property type="component" value="Chromosome"/>
</dbReference>
<reference evidence="3 4" key="1">
    <citation type="submission" date="2005-10" db="EMBL/GenBank/DDBJ databases">
        <title>Complete sequence of Geobacter metallireducens GS-15.</title>
        <authorList>
            <consortium name="US DOE Joint Genome Institute"/>
            <person name="Copeland A."/>
            <person name="Lucas S."/>
            <person name="Lapidus A."/>
            <person name="Barry K."/>
            <person name="Detter J.C."/>
            <person name="Glavina T."/>
            <person name="Hammon N."/>
            <person name="Israni S."/>
            <person name="Pitluck S."/>
            <person name="Di Bartolo G."/>
            <person name="Chain P."/>
            <person name="Schmutz J."/>
            <person name="Larimer F."/>
            <person name="Land M."/>
            <person name="Kyrpides N."/>
            <person name="Ivanova N."/>
            <person name="Richardson P."/>
        </authorList>
    </citation>
    <scope>NUCLEOTIDE SEQUENCE [LARGE SCALE GENOMIC DNA]</scope>
    <source>
        <strain evidence="4">ATCC 53774 / DSM 7210 / GS-15</strain>
    </source>
</reference>